<name>G7E281_MIXOS</name>
<dbReference type="InterPro" id="IPR036928">
    <property type="entry name" value="AS_sf"/>
</dbReference>
<evidence type="ECO:0000259" key="7">
    <source>
        <dbReference type="Pfam" id="PF01425"/>
    </source>
</evidence>
<dbReference type="InterPro" id="IPR020556">
    <property type="entry name" value="Amidase_CS"/>
</dbReference>
<reference evidence="8 9" key="2">
    <citation type="journal article" date="2012" name="Open Biol.">
        <title>Characteristics of nucleosomes and linker DNA regions on the genome of the basidiomycete Mixia osmundae revealed by mono- and dinucleosome mapping.</title>
        <authorList>
            <person name="Nishida H."/>
            <person name="Kondo S."/>
            <person name="Matsumoto T."/>
            <person name="Suzuki Y."/>
            <person name="Yoshikawa H."/>
            <person name="Taylor T.D."/>
            <person name="Sugiyama J."/>
        </authorList>
    </citation>
    <scope>NUCLEOTIDE SEQUENCE [LARGE SCALE GENOMIC DNA]</scope>
    <source>
        <strain evidence="9">CBS 9802 / IAM 14324 / JCM 22182 / KY 12970</strain>
    </source>
</reference>
<feature type="domain" description="Amidase" evidence="7">
    <location>
        <begin position="73"/>
        <end position="528"/>
    </location>
</feature>
<dbReference type="SUPFAM" id="SSF75304">
    <property type="entry name" value="Amidase signature (AS) enzymes"/>
    <property type="match status" value="1"/>
</dbReference>
<feature type="binding site" evidence="6">
    <location>
        <position position="178"/>
    </location>
    <ligand>
        <name>substrate</name>
    </ligand>
</feature>
<comment type="catalytic activity">
    <reaction evidence="1">
        <text>a monocarboxylic acid amide + H2O = a monocarboxylate + NH4(+)</text>
        <dbReference type="Rhea" id="RHEA:12020"/>
        <dbReference type="ChEBI" id="CHEBI:15377"/>
        <dbReference type="ChEBI" id="CHEBI:28938"/>
        <dbReference type="ChEBI" id="CHEBI:35757"/>
        <dbReference type="ChEBI" id="CHEBI:83628"/>
        <dbReference type="EC" id="3.5.1.4"/>
    </reaction>
</comment>
<comment type="caution">
    <text evidence="8">The sequence shown here is derived from an EMBL/GenBank/DDBJ whole genome shotgun (WGS) entry which is preliminary data.</text>
</comment>
<accession>G7E281</accession>
<evidence type="ECO:0000256" key="1">
    <source>
        <dbReference type="ARBA" id="ARBA00001311"/>
    </source>
</evidence>
<feature type="active site" description="Acyl-ester intermediate" evidence="5">
    <location>
        <position position="228"/>
    </location>
</feature>
<feature type="active site" description="Charge relay system" evidence="5">
    <location>
        <position position="129"/>
    </location>
</feature>
<protein>
    <recommendedName>
        <fullName evidence="3">amidase</fullName>
        <ecNumber evidence="3">3.5.1.4</ecNumber>
    </recommendedName>
</protein>
<dbReference type="InterPro" id="IPR023631">
    <property type="entry name" value="Amidase_dom"/>
</dbReference>
<dbReference type="FunCoup" id="G7E281">
    <property type="interactions" value="28"/>
</dbReference>
<dbReference type="EMBL" id="BABT02000110">
    <property type="protein sequence ID" value="GAA96941.1"/>
    <property type="molecule type" value="Genomic_DNA"/>
</dbReference>
<proteinExistence type="inferred from homology"/>
<sequence>MLELKAKCDAKKAAQAALIPNEWRIKVPKSLKNVLDIPRRAGILSKKELLITELDDVDIALAKLATGEWSSYEVTLAYCKRAAIAHQLTNCLTEILFDDALAQARELDEYLALHGRPKGPLHGIPISLKDQFPIDGVEITMGYACWLGRISDSNAVLVDVLREAGAVFHCRTNVPQTLMWAETYNHVFGLTVNPYNRALTSGGSSGGEGALIALRGSILGVGTDIGGSVRIPAACNGLYGFRPSTGRIPYQGAMNSMVGQETVESVIGPLARSLSTIKKFYQVVLNAECWRRDPKILDLPFRQDHYELTANGGHDAKYSFAIIKTEGYVLPDPPILRALSIVADALREQGHEILDWDASDHREGVELINEIFQADGGADFIEQVGVSGETHILSERSGAALSTLEVWKLNHRKETYRKQYLDKWEKAISPMTGRVVDAIISPVAPHTAPKHGQYIYCGHTSIWNLLDYPSCAFPVTKVQASLDAPDPAFKPLSGLDAQCNAQYDVRETAGSPVALQLTGRRHKDEHLLGMMQVLLDSLAHSDQYDPQTL</sequence>
<comment type="similarity">
    <text evidence="2">Belongs to the amidase family.</text>
</comment>
<dbReference type="Proteomes" id="UP000009131">
    <property type="component" value="Unassembled WGS sequence"/>
</dbReference>
<evidence type="ECO:0000256" key="2">
    <source>
        <dbReference type="ARBA" id="ARBA00009199"/>
    </source>
</evidence>
<feature type="binding site" evidence="6">
    <location>
        <position position="204"/>
    </location>
    <ligand>
        <name>substrate</name>
    </ligand>
</feature>
<dbReference type="Pfam" id="PF01425">
    <property type="entry name" value="Amidase"/>
    <property type="match status" value="1"/>
</dbReference>
<dbReference type="eggNOG" id="KOG1212">
    <property type="taxonomic scope" value="Eukaryota"/>
</dbReference>
<dbReference type="InParanoid" id="G7E281"/>
<evidence type="ECO:0000256" key="5">
    <source>
        <dbReference type="PIRSR" id="PIRSR001221-1"/>
    </source>
</evidence>
<organism evidence="8 9">
    <name type="scientific">Mixia osmundae (strain CBS 9802 / IAM 14324 / JCM 22182 / KY 12970)</name>
    <dbReference type="NCBI Taxonomy" id="764103"/>
    <lineage>
        <taxon>Eukaryota</taxon>
        <taxon>Fungi</taxon>
        <taxon>Dikarya</taxon>
        <taxon>Basidiomycota</taxon>
        <taxon>Pucciniomycotina</taxon>
        <taxon>Mixiomycetes</taxon>
        <taxon>Mixiales</taxon>
        <taxon>Mixiaceae</taxon>
        <taxon>Mixia</taxon>
    </lineage>
</organism>
<dbReference type="PANTHER" id="PTHR46072">
    <property type="entry name" value="AMIDASE-RELATED-RELATED"/>
    <property type="match status" value="1"/>
</dbReference>
<dbReference type="PIRSF" id="PIRSF001221">
    <property type="entry name" value="Amidase_fungi"/>
    <property type="match status" value="1"/>
</dbReference>
<dbReference type="GO" id="GO:0004040">
    <property type="term" value="F:amidase activity"/>
    <property type="evidence" value="ECO:0007669"/>
    <property type="project" value="UniProtKB-EC"/>
</dbReference>
<evidence type="ECO:0000313" key="8">
    <source>
        <dbReference type="EMBL" id="GAA96941.1"/>
    </source>
</evidence>
<evidence type="ECO:0000256" key="3">
    <source>
        <dbReference type="ARBA" id="ARBA00012922"/>
    </source>
</evidence>
<evidence type="ECO:0000313" key="9">
    <source>
        <dbReference type="Proteomes" id="UP000009131"/>
    </source>
</evidence>
<dbReference type="EC" id="3.5.1.4" evidence="3"/>
<evidence type="ECO:0000256" key="4">
    <source>
        <dbReference type="ARBA" id="ARBA00022801"/>
    </source>
</evidence>
<dbReference type="PROSITE" id="PS00571">
    <property type="entry name" value="AMIDASES"/>
    <property type="match status" value="1"/>
</dbReference>
<feature type="active site" description="Charge relay system" evidence="5">
    <location>
        <position position="204"/>
    </location>
</feature>
<feature type="binding site" evidence="6">
    <location>
        <begin position="225"/>
        <end position="228"/>
    </location>
    <ligand>
        <name>substrate</name>
    </ligand>
</feature>
<dbReference type="AlphaFoldDB" id="G7E281"/>
<reference evidence="8 9" key="1">
    <citation type="journal article" date="2011" name="J. Gen. Appl. Microbiol.">
        <title>Draft genome sequencing of the enigmatic basidiomycete Mixia osmundae.</title>
        <authorList>
            <person name="Nishida H."/>
            <person name="Nagatsuka Y."/>
            <person name="Sugiyama J."/>
        </authorList>
    </citation>
    <scope>NUCLEOTIDE SEQUENCE [LARGE SCALE GENOMIC DNA]</scope>
    <source>
        <strain evidence="9">CBS 9802 / IAM 14324 / JCM 22182 / KY 12970</strain>
    </source>
</reference>
<dbReference type="RefSeq" id="XP_014565384.1">
    <property type="nucleotide sequence ID" value="XM_014709898.1"/>
</dbReference>
<dbReference type="OrthoDB" id="6428749at2759"/>
<dbReference type="OMA" id="HLFGRTH"/>
<keyword evidence="9" id="KW-1185">Reference proteome</keyword>
<dbReference type="HOGENOM" id="CLU_009600_9_2_1"/>
<keyword evidence="4" id="KW-0378">Hydrolase</keyword>
<gene>
    <name evidence="8" type="primary">Mo03615</name>
    <name evidence="8" type="ORF">E5Q_03615</name>
</gene>
<dbReference type="Gene3D" id="3.90.1300.10">
    <property type="entry name" value="Amidase signature (AS) domain"/>
    <property type="match status" value="1"/>
</dbReference>
<evidence type="ECO:0000256" key="6">
    <source>
        <dbReference type="PIRSR" id="PIRSR001221-2"/>
    </source>
</evidence>
<dbReference type="STRING" id="764103.G7E281"/>